<dbReference type="InterPro" id="IPR001304">
    <property type="entry name" value="C-type_lectin-like"/>
</dbReference>
<dbReference type="InterPro" id="IPR016187">
    <property type="entry name" value="CTDL_fold"/>
</dbReference>
<dbReference type="EMBL" id="CAJPWZ010001174">
    <property type="protein sequence ID" value="CAG2209425.1"/>
    <property type="molecule type" value="Genomic_DNA"/>
</dbReference>
<dbReference type="CDD" id="cd00037">
    <property type="entry name" value="CLECT"/>
    <property type="match status" value="1"/>
</dbReference>
<proteinExistence type="predicted"/>
<keyword evidence="3" id="KW-1185">Reference proteome</keyword>
<evidence type="ECO:0000313" key="2">
    <source>
        <dbReference type="EMBL" id="CAG2209425.1"/>
    </source>
</evidence>
<dbReference type="PROSITE" id="PS50041">
    <property type="entry name" value="C_TYPE_LECTIN_2"/>
    <property type="match status" value="1"/>
</dbReference>
<dbReference type="SUPFAM" id="SSF56436">
    <property type="entry name" value="C-type lectin-like"/>
    <property type="match status" value="1"/>
</dbReference>
<reference evidence="2" key="1">
    <citation type="submission" date="2021-03" db="EMBL/GenBank/DDBJ databases">
        <authorList>
            <person name="Bekaert M."/>
        </authorList>
    </citation>
    <scope>NUCLEOTIDE SEQUENCE</scope>
</reference>
<name>A0A8S3RJ83_MYTED</name>
<dbReference type="Pfam" id="PF00059">
    <property type="entry name" value="Lectin_C"/>
    <property type="match status" value="1"/>
</dbReference>
<dbReference type="AlphaFoldDB" id="A0A8S3RJ83"/>
<evidence type="ECO:0000259" key="1">
    <source>
        <dbReference type="PROSITE" id="PS50041"/>
    </source>
</evidence>
<feature type="domain" description="C-type lectin" evidence="1">
    <location>
        <begin position="11"/>
        <end position="97"/>
    </location>
</feature>
<dbReference type="Gene3D" id="3.10.100.10">
    <property type="entry name" value="Mannose-Binding Protein A, subunit A"/>
    <property type="match status" value="1"/>
</dbReference>
<dbReference type="SMART" id="SM00034">
    <property type="entry name" value="CLECT"/>
    <property type="match status" value="1"/>
</dbReference>
<organism evidence="2 3">
    <name type="scientific">Mytilus edulis</name>
    <name type="common">Blue mussel</name>
    <dbReference type="NCBI Taxonomy" id="6550"/>
    <lineage>
        <taxon>Eukaryota</taxon>
        <taxon>Metazoa</taxon>
        <taxon>Spiralia</taxon>
        <taxon>Lophotrochozoa</taxon>
        <taxon>Mollusca</taxon>
        <taxon>Bivalvia</taxon>
        <taxon>Autobranchia</taxon>
        <taxon>Pteriomorphia</taxon>
        <taxon>Mytilida</taxon>
        <taxon>Mytiloidea</taxon>
        <taxon>Mytilidae</taxon>
        <taxon>Mytilinae</taxon>
        <taxon>Mytilus</taxon>
    </lineage>
</organism>
<gene>
    <name evidence="2" type="ORF">MEDL_23557</name>
</gene>
<dbReference type="InterPro" id="IPR016186">
    <property type="entry name" value="C-type_lectin-like/link_sf"/>
</dbReference>
<protein>
    <submittedName>
        <fullName evidence="2">MRC</fullName>
    </submittedName>
</protein>
<accession>A0A8S3RJ83</accession>
<evidence type="ECO:0000313" key="3">
    <source>
        <dbReference type="Proteomes" id="UP000683360"/>
    </source>
</evidence>
<dbReference type="OrthoDB" id="6082314at2759"/>
<sequence>MSSFQWRYTYAKSPCHFYDVVEYSSSRDTWEKAREYCQSNGGDLVMIDNPREDHRIQKFLEDVKNKKTGDGWYIGAKYVDGEWRMADGSPMWYTNFPKYHVLTESIQSLYTTSVQRITNYAAIFYDVSAHGYETYNWGYMSPRDRSKLGSICKLTLC</sequence>
<comment type="caution">
    <text evidence="2">The sequence shown here is derived from an EMBL/GenBank/DDBJ whole genome shotgun (WGS) entry which is preliminary data.</text>
</comment>
<dbReference type="Proteomes" id="UP000683360">
    <property type="component" value="Unassembled WGS sequence"/>
</dbReference>